<dbReference type="Pfam" id="PF02600">
    <property type="entry name" value="DsbB"/>
    <property type="match status" value="1"/>
</dbReference>
<reference evidence="6 7" key="1">
    <citation type="journal article" date="2022" name="Nat. Microbiol.">
        <title>The microbiome of a bacterivorous marine choanoflagellate contains a resource-demanding obligate bacterial associate.</title>
        <authorList>
            <person name="Needham D.M."/>
            <person name="Poirier C."/>
            <person name="Bachy C."/>
            <person name="George E.E."/>
            <person name="Wilken S."/>
            <person name="Yung C.C.M."/>
            <person name="Limardo A.J."/>
            <person name="Morando M."/>
            <person name="Sudek L."/>
            <person name="Malmstrom R.R."/>
            <person name="Keeling P.J."/>
            <person name="Santoro A.E."/>
            <person name="Worden A.Z."/>
        </authorList>
    </citation>
    <scope>NUCLEOTIDE SEQUENCE [LARGE SCALE GENOMIC DNA]</scope>
    <source>
        <strain evidence="6 7">Comchoano-2</strain>
    </source>
</reference>
<feature type="transmembrane region" description="Helical" evidence="5">
    <location>
        <begin position="12"/>
        <end position="34"/>
    </location>
</feature>
<evidence type="ECO:0000256" key="5">
    <source>
        <dbReference type="SAM" id="Phobius"/>
    </source>
</evidence>
<proteinExistence type="predicted"/>
<accession>A0ABT1L557</accession>
<evidence type="ECO:0000313" key="6">
    <source>
        <dbReference type="EMBL" id="MCP8352051.1"/>
    </source>
</evidence>
<dbReference type="SUPFAM" id="SSF158442">
    <property type="entry name" value="DsbB-like"/>
    <property type="match status" value="1"/>
</dbReference>
<keyword evidence="3 5" id="KW-1133">Transmembrane helix</keyword>
<keyword evidence="4 5" id="KW-0472">Membrane</keyword>
<gene>
    <name evidence="6" type="ORF">MKS91_01960</name>
</gene>
<protein>
    <submittedName>
        <fullName evidence="6">Disulfide bond formation protein B</fullName>
    </submittedName>
</protein>
<keyword evidence="7" id="KW-1185">Reference proteome</keyword>
<keyword evidence="2 5" id="KW-0812">Transmembrane</keyword>
<name>A0ABT1L557_9GAMM</name>
<evidence type="ECO:0000313" key="7">
    <source>
        <dbReference type="Proteomes" id="UP001320768"/>
    </source>
</evidence>
<feature type="transmembrane region" description="Helical" evidence="5">
    <location>
        <begin position="129"/>
        <end position="151"/>
    </location>
</feature>
<sequence length="158" mass="18103">MKLSTVFINKETYLRFVLYTALILLVFGVGYDYVSGESPCLLCLLQRGVLLLLAIVTLFPKQGIKLIPWILLLGTMIGFRHVFVLLFPQAVTSCLPFELMMDLQGSAFMMSFMDWLTNIGRECSQEVSAVTYFLVPFLLTYYSLLALPFLFKDRFKIQ</sequence>
<dbReference type="EMBL" id="JAKUDN010000002">
    <property type="protein sequence ID" value="MCP8352051.1"/>
    <property type="molecule type" value="Genomic_DNA"/>
</dbReference>
<evidence type="ECO:0000256" key="3">
    <source>
        <dbReference type="ARBA" id="ARBA00022989"/>
    </source>
</evidence>
<evidence type="ECO:0000256" key="2">
    <source>
        <dbReference type="ARBA" id="ARBA00022692"/>
    </source>
</evidence>
<dbReference type="InterPro" id="IPR003752">
    <property type="entry name" value="DiS_bond_form_DsbB/BdbC"/>
</dbReference>
<dbReference type="Gene3D" id="1.20.1550.10">
    <property type="entry name" value="DsbB-like"/>
    <property type="match status" value="1"/>
</dbReference>
<dbReference type="Proteomes" id="UP001320768">
    <property type="component" value="Unassembled WGS sequence"/>
</dbReference>
<dbReference type="RefSeq" id="WP_258569161.1">
    <property type="nucleotide sequence ID" value="NZ_JAKUDN010000002.1"/>
</dbReference>
<comment type="subcellular location">
    <subcellularLocation>
        <location evidence="1">Membrane</location>
        <topology evidence="1">Multi-pass membrane protein</topology>
    </subcellularLocation>
</comment>
<dbReference type="InterPro" id="IPR023380">
    <property type="entry name" value="DsbB-like_sf"/>
</dbReference>
<organism evidence="6 7">
    <name type="scientific">Candidatus Synchoanobacter obligatus</name>
    <dbReference type="NCBI Taxonomy" id="2919597"/>
    <lineage>
        <taxon>Bacteria</taxon>
        <taxon>Pseudomonadati</taxon>
        <taxon>Pseudomonadota</taxon>
        <taxon>Gammaproteobacteria</taxon>
        <taxon>Candidatus Comchoanobacterales</taxon>
        <taxon>Candidatus Comchoanobacteraceae</taxon>
        <taxon>Candidatus Synchoanobacter</taxon>
    </lineage>
</organism>
<comment type="caution">
    <text evidence="6">The sequence shown here is derived from an EMBL/GenBank/DDBJ whole genome shotgun (WGS) entry which is preliminary data.</text>
</comment>
<evidence type="ECO:0000256" key="1">
    <source>
        <dbReference type="ARBA" id="ARBA00004141"/>
    </source>
</evidence>
<evidence type="ECO:0000256" key="4">
    <source>
        <dbReference type="ARBA" id="ARBA00023136"/>
    </source>
</evidence>